<dbReference type="Proteomes" id="UP001597368">
    <property type="component" value="Unassembled WGS sequence"/>
</dbReference>
<dbReference type="Gene3D" id="2.40.128.150">
    <property type="entry name" value="Cysteine proteinases"/>
    <property type="match status" value="1"/>
</dbReference>
<dbReference type="InterPro" id="IPR001447">
    <property type="entry name" value="Arylamine_N-AcTrfase"/>
</dbReference>
<dbReference type="Pfam" id="PF00797">
    <property type="entry name" value="Acetyltransf_2"/>
    <property type="match status" value="1"/>
</dbReference>
<organism evidence="3 4">
    <name type="scientific">Nonomuraea mangrovi</name>
    <dbReference type="NCBI Taxonomy" id="2316207"/>
    <lineage>
        <taxon>Bacteria</taxon>
        <taxon>Bacillati</taxon>
        <taxon>Actinomycetota</taxon>
        <taxon>Actinomycetes</taxon>
        <taxon>Streptosporangiales</taxon>
        <taxon>Streptosporangiaceae</taxon>
        <taxon>Nonomuraea</taxon>
    </lineage>
</organism>
<evidence type="ECO:0000256" key="1">
    <source>
        <dbReference type="ARBA" id="ARBA00006547"/>
    </source>
</evidence>
<proteinExistence type="inferred from homology"/>
<dbReference type="SUPFAM" id="SSF54001">
    <property type="entry name" value="Cysteine proteinases"/>
    <property type="match status" value="1"/>
</dbReference>
<evidence type="ECO:0000256" key="2">
    <source>
        <dbReference type="RuleBase" id="RU003452"/>
    </source>
</evidence>
<dbReference type="PANTHER" id="PTHR11786:SF0">
    <property type="entry name" value="ARYLAMINE N-ACETYLTRANSFERASE 4-RELATED"/>
    <property type="match status" value="1"/>
</dbReference>
<reference evidence="4" key="1">
    <citation type="journal article" date="2019" name="Int. J. Syst. Evol. Microbiol.">
        <title>The Global Catalogue of Microorganisms (GCM) 10K type strain sequencing project: providing services to taxonomists for standard genome sequencing and annotation.</title>
        <authorList>
            <consortium name="The Broad Institute Genomics Platform"/>
            <consortium name="The Broad Institute Genome Sequencing Center for Infectious Disease"/>
            <person name="Wu L."/>
            <person name="Ma J."/>
        </authorList>
    </citation>
    <scope>NUCLEOTIDE SEQUENCE [LARGE SCALE GENOMIC DNA]</scope>
    <source>
        <strain evidence="4">ICMP 6774ER</strain>
    </source>
</reference>
<comment type="caution">
    <text evidence="3">The sequence shown here is derived from an EMBL/GenBank/DDBJ whole genome shotgun (WGS) entry which is preliminary data.</text>
</comment>
<comment type="similarity">
    <text evidence="1 2">Belongs to the arylamine N-acetyltransferase family.</text>
</comment>
<dbReference type="Gene3D" id="3.30.2140.10">
    <property type="entry name" value="Arylamine N-acetyltransferase"/>
    <property type="match status" value="1"/>
</dbReference>
<sequence>MDESQITRYLDRFGATRPAVPDADGLRALQLAHLTAVPFENLSIHLGEPISLERDALFDKVVGRRRGGFCYELNGLFAELLTTLGYRVTLLAARVFHGSRPGPLFDHMALRVDLDEPWLVDVGFGDFADEPLRLDERAEQKDDGGVFQVVPAASGHGDLDIVHKGDQSYRLTARPYELEDFVPTAWWQATSPQSHFTRSPVCSMRTAEGRITISGRRLIHTVHGERTERVLQDAELLPAYLDRFGIALDRLPAAGA</sequence>
<dbReference type="EMBL" id="JBHUFV010000015">
    <property type="protein sequence ID" value="MFD1931790.1"/>
    <property type="molecule type" value="Genomic_DNA"/>
</dbReference>
<dbReference type="InterPro" id="IPR038765">
    <property type="entry name" value="Papain-like_cys_pep_sf"/>
</dbReference>
<dbReference type="PRINTS" id="PR01543">
    <property type="entry name" value="ANATRNSFRASE"/>
</dbReference>
<dbReference type="PANTHER" id="PTHR11786">
    <property type="entry name" value="N-HYDROXYARYLAMINE O-ACETYLTRANSFERASE"/>
    <property type="match status" value="1"/>
</dbReference>
<gene>
    <name evidence="3" type="ORF">ACFSKW_09890</name>
</gene>
<dbReference type="RefSeq" id="WP_379571425.1">
    <property type="nucleotide sequence ID" value="NZ_JBHUFV010000015.1"/>
</dbReference>
<accession>A0ABW4SQD4</accession>
<evidence type="ECO:0000313" key="3">
    <source>
        <dbReference type="EMBL" id="MFD1931790.1"/>
    </source>
</evidence>
<evidence type="ECO:0000313" key="4">
    <source>
        <dbReference type="Proteomes" id="UP001597368"/>
    </source>
</evidence>
<protein>
    <submittedName>
        <fullName evidence="3">Arylamine N-acetyltransferase</fullName>
    </submittedName>
</protein>
<name>A0ABW4SQD4_9ACTN</name>
<keyword evidence="4" id="KW-1185">Reference proteome</keyword>